<accession>A0A839TEY0</accession>
<dbReference type="EMBL" id="JACHXL010000001">
    <property type="protein sequence ID" value="MBB3106133.1"/>
    <property type="molecule type" value="Genomic_DNA"/>
</dbReference>
<comment type="caution">
    <text evidence="1">The sequence shown here is derived from an EMBL/GenBank/DDBJ whole genome shotgun (WGS) entry which is preliminary data.</text>
</comment>
<reference evidence="1 2" key="1">
    <citation type="submission" date="2020-08" db="EMBL/GenBank/DDBJ databases">
        <title>Genomic Encyclopedia of Type Strains, Phase III (KMG-III): the genomes of soil and plant-associated and newly described type strains.</title>
        <authorList>
            <person name="Whitman W."/>
        </authorList>
    </citation>
    <scope>NUCLEOTIDE SEQUENCE [LARGE SCALE GENOMIC DNA]</scope>
    <source>
        <strain evidence="1 2">CECT 5885</strain>
    </source>
</reference>
<dbReference type="AlphaFoldDB" id="A0A839TEY0"/>
<proteinExistence type="predicted"/>
<name>A0A839TEY0_9GAMM</name>
<dbReference type="Proteomes" id="UP000588111">
    <property type="component" value="Unassembled WGS sequence"/>
</dbReference>
<evidence type="ECO:0000313" key="2">
    <source>
        <dbReference type="Proteomes" id="UP000588111"/>
    </source>
</evidence>
<evidence type="ECO:0008006" key="3">
    <source>
        <dbReference type="Google" id="ProtNLM"/>
    </source>
</evidence>
<evidence type="ECO:0000313" key="1">
    <source>
        <dbReference type="EMBL" id="MBB3106133.1"/>
    </source>
</evidence>
<protein>
    <recommendedName>
        <fullName evidence="3">SAM-dependent methyltransferase</fullName>
    </recommendedName>
</protein>
<organism evidence="1 2">
    <name type="scientific">Psychrobacter luti</name>
    <dbReference type="NCBI Taxonomy" id="198481"/>
    <lineage>
        <taxon>Bacteria</taxon>
        <taxon>Pseudomonadati</taxon>
        <taxon>Pseudomonadota</taxon>
        <taxon>Gammaproteobacteria</taxon>
        <taxon>Moraxellales</taxon>
        <taxon>Moraxellaceae</taxon>
        <taxon>Psychrobacter</taxon>
    </lineage>
</organism>
<dbReference type="RefSeq" id="WP_183618556.1">
    <property type="nucleotide sequence ID" value="NZ_CAJHAH010000002.1"/>
</dbReference>
<sequence length="303" mass="33996">MIAFNRAANTQSAQSLAEHISHAAEQLQLHGFDRYYNAMVGAYVSEVYKTLNYPSFANATNRAQAPLTSLEQAVIYTTLYGKSHFDRFSEVIAQIMGKNKRSEAIARTINIVDYGCGQAIASLALLSYLEKYVNWENFTLNFHLVEPSRTTLDLAVLLVTKMSSRIAANVVIHQYNKSLSDFLEYDSEALATADYSMHLFSNVLDIDAVQQQIPSLCKYLHSIEGKQMVIAVGPQYSNNYQGLQQLKRSLNDVTVKQDVADFSIESEIYSIKNNHWQHSASYGVMMGLCFKNTLSDKNIKIAA</sequence>
<gene>
    <name evidence="1" type="ORF">FHS24_000624</name>
</gene>
<keyword evidence="2" id="KW-1185">Reference proteome</keyword>